<dbReference type="InterPro" id="IPR000719">
    <property type="entry name" value="Prot_kinase_dom"/>
</dbReference>
<organism evidence="15 16">
    <name type="scientific">Prymnesium parvum</name>
    <name type="common">Toxic golden alga</name>
    <dbReference type="NCBI Taxonomy" id="97485"/>
    <lineage>
        <taxon>Eukaryota</taxon>
        <taxon>Haptista</taxon>
        <taxon>Haptophyta</taxon>
        <taxon>Prymnesiophyceae</taxon>
        <taxon>Prymnesiales</taxon>
        <taxon>Prymnesiaceae</taxon>
        <taxon>Prymnesium</taxon>
    </lineage>
</organism>
<evidence type="ECO:0000256" key="11">
    <source>
        <dbReference type="ARBA" id="ARBA00048679"/>
    </source>
</evidence>
<dbReference type="GO" id="GO:0004674">
    <property type="term" value="F:protein serine/threonine kinase activity"/>
    <property type="evidence" value="ECO:0007669"/>
    <property type="project" value="UniProtKB-KW"/>
</dbReference>
<dbReference type="CDD" id="cd14014">
    <property type="entry name" value="STKc_PknB_like"/>
    <property type="match status" value="1"/>
</dbReference>
<dbReference type="Pfam" id="PF00069">
    <property type="entry name" value="Pkinase"/>
    <property type="match status" value="1"/>
</dbReference>
<evidence type="ECO:0000256" key="7">
    <source>
        <dbReference type="ARBA" id="ARBA00022741"/>
    </source>
</evidence>
<keyword evidence="16" id="KW-1185">Reference proteome</keyword>
<dbReference type="AlphaFoldDB" id="A0AB34IPS3"/>
<dbReference type="SMART" id="SM00220">
    <property type="entry name" value="S_TKc"/>
    <property type="match status" value="1"/>
</dbReference>
<dbReference type="GO" id="GO:0005524">
    <property type="term" value="F:ATP binding"/>
    <property type="evidence" value="ECO:0007669"/>
    <property type="project" value="UniProtKB-UniRule"/>
</dbReference>
<dbReference type="PROSITE" id="PS50011">
    <property type="entry name" value="PROTEIN_KINASE_DOM"/>
    <property type="match status" value="1"/>
</dbReference>
<feature type="domain" description="Protein kinase" evidence="14">
    <location>
        <begin position="349"/>
        <end position="613"/>
    </location>
</feature>
<dbReference type="SMART" id="SM00365">
    <property type="entry name" value="LRR_SD22"/>
    <property type="match status" value="6"/>
</dbReference>
<evidence type="ECO:0000256" key="4">
    <source>
        <dbReference type="ARBA" id="ARBA00022614"/>
    </source>
</evidence>
<evidence type="ECO:0000256" key="10">
    <source>
        <dbReference type="ARBA" id="ARBA00047899"/>
    </source>
</evidence>
<dbReference type="InterPro" id="IPR032675">
    <property type="entry name" value="LRR_dom_sf"/>
</dbReference>
<dbReference type="PANTHER" id="PTHR43671">
    <property type="entry name" value="SERINE/THREONINE-PROTEIN KINASE NEK"/>
    <property type="match status" value="1"/>
</dbReference>
<keyword evidence="5" id="KW-0808">Transferase</keyword>
<feature type="binding site" evidence="12">
    <location>
        <position position="378"/>
    </location>
    <ligand>
        <name>ATP</name>
        <dbReference type="ChEBI" id="CHEBI:30616"/>
    </ligand>
</feature>
<dbReference type="SUPFAM" id="SSF56112">
    <property type="entry name" value="Protein kinase-like (PK-like)"/>
    <property type="match status" value="1"/>
</dbReference>
<evidence type="ECO:0000313" key="15">
    <source>
        <dbReference type="EMBL" id="KAL1503553.1"/>
    </source>
</evidence>
<comment type="similarity">
    <text evidence="1">Belongs to the protein kinase superfamily. NEK Ser/Thr protein kinase family. NIMA subfamily.</text>
</comment>
<accession>A0AB34IPS3</accession>
<feature type="coiled-coil region" evidence="13">
    <location>
        <begin position="148"/>
        <end position="175"/>
    </location>
</feature>
<keyword evidence="9 12" id="KW-0067">ATP-binding</keyword>
<dbReference type="SMART" id="SM00368">
    <property type="entry name" value="LRR_RI"/>
    <property type="match status" value="8"/>
</dbReference>
<dbReference type="PROSITE" id="PS00108">
    <property type="entry name" value="PROTEIN_KINASE_ST"/>
    <property type="match status" value="1"/>
</dbReference>
<dbReference type="InterPro" id="IPR050660">
    <property type="entry name" value="NEK_Ser/Thr_kinase"/>
</dbReference>
<dbReference type="InterPro" id="IPR003591">
    <property type="entry name" value="Leu-rich_rpt_typical-subtyp"/>
</dbReference>
<dbReference type="SMART" id="SM00369">
    <property type="entry name" value="LRR_TYP"/>
    <property type="match status" value="6"/>
</dbReference>
<evidence type="ECO:0000313" key="16">
    <source>
        <dbReference type="Proteomes" id="UP001515480"/>
    </source>
</evidence>
<dbReference type="Proteomes" id="UP001515480">
    <property type="component" value="Unassembled WGS sequence"/>
</dbReference>
<evidence type="ECO:0000256" key="2">
    <source>
        <dbReference type="ARBA" id="ARBA00012513"/>
    </source>
</evidence>
<proteinExistence type="inferred from homology"/>
<evidence type="ECO:0000256" key="12">
    <source>
        <dbReference type="PROSITE-ProRule" id="PRU10141"/>
    </source>
</evidence>
<gene>
    <name evidence="15" type="ORF">AB1Y20_012032</name>
</gene>
<comment type="catalytic activity">
    <reaction evidence="10">
        <text>L-threonyl-[protein] + ATP = O-phospho-L-threonyl-[protein] + ADP + H(+)</text>
        <dbReference type="Rhea" id="RHEA:46608"/>
        <dbReference type="Rhea" id="RHEA-COMP:11060"/>
        <dbReference type="Rhea" id="RHEA-COMP:11605"/>
        <dbReference type="ChEBI" id="CHEBI:15378"/>
        <dbReference type="ChEBI" id="CHEBI:30013"/>
        <dbReference type="ChEBI" id="CHEBI:30616"/>
        <dbReference type="ChEBI" id="CHEBI:61977"/>
        <dbReference type="ChEBI" id="CHEBI:456216"/>
        <dbReference type="EC" id="2.7.11.1"/>
    </reaction>
</comment>
<keyword evidence="3" id="KW-0723">Serine/threonine-protein kinase</keyword>
<dbReference type="PROSITE" id="PS00107">
    <property type="entry name" value="PROTEIN_KINASE_ATP"/>
    <property type="match status" value="1"/>
</dbReference>
<dbReference type="GO" id="GO:0005634">
    <property type="term" value="C:nucleus"/>
    <property type="evidence" value="ECO:0007669"/>
    <property type="project" value="TreeGrafter"/>
</dbReference>
<dbReference type="EMBL" id="JBGBPQ010000021">
    <property type="protein sequence ID" value="KAL1503553.1"/>
    <property type="molecule type" value="Genomic_DNA"/>
</dbReference>
<evidence type="ECO:0000256" key="1">
    <source>
        <dbReference type="ARBA" id="ARBA00010886"/>
    </source>
</evidence>
<evidence type="ECO:0000256" key="5">
    <source>
        <dbReference type="ARBA" id="ARBA00022679"/>
    </source>
</evidence>
<keyword evidence="4" id="KW-0433">Leucine-rich repeat</keyword>
<evidence type="ECO:0000256" key="6">
    <source>
        <dbReference type="ARBA" id="ARBA00022737"/>
    </source>
</evidence>
<dbReference type="PANTHER" id="PTHR43671:SF98">
    <property type="entry name" value="SERINE_THREONINE-PROTEIN KINASE NEK11"/>
    <property type="match status" value="1"/>
</dbReference>
<evidence type="ECO:0000256" key="3">
    <source>
        <dbReference type="ARBA" id="ARBA00022527"/>
    </source>
</evidence>
<sequence length="984" mass="107378">MLGYNLYILPPRFSPPSLLPAPSPASHCPYPASLSHLPIARFPLLAQQSLPDSGMSSSEVVERKLSRADRWSRAVETGLQITDGLLSIGAALPMIGGVCDVAKRILAFIRDTKSLVDDVLQSAERLLDVLELLRIMARNVDRIQDESKGAVEQRMRKLTNLLELLEQAIASLGGRGWLKKVWKVCRSAQSLSSLDKELKATLEDLMRYYQLAHDANIARLLVDREYALEVAVATQVEHRKQEMGESEEDALGALERDEEAIQTVALASGISPAEFKEEMSEFRGEMRDRLAYVGGQLEAVQHNQAFVLQKLEEIRSSAHGETAQYEYCALSEELRRAFGRPPPEEGDDEFDQSFIGKGAFGIIHCMRSRLDRQLYAVKMQDVKHLPSGKNKKDVQEEAARLASLQHPHIVRYFNAFELQDGRMRYFCIAMELLPGGSLSQFIRRPTQPPQDAADWMRQVASALAYMHSLRMQHRDLKPDNILLDKLRHTRIIDLGLACSLSTKLFMSTGRKAGTDMYMSPEKYDSQRYDSKDDVWAAGCILAGLLTGKPPHEYTGSMQGCIARNDTALTMMISECMSRSAPFGGIVAKCLVKHPRQRLTAKELEQAFGLQPFKPLPSMMPTVEEAAEEMGEEPEKAAAEKAAAQKAPTVQKAAAVQKADAQASKAAFKIFCRKVGILDVQSVRQKASLDWSGKQLDADDCKVIAYLIASGALANLTILGLNGNRIGDAGIKIFSETVASGALANLTILGLDGNQIGDAGIKIFSETVASGALANLTELDLENNQIGDEGMKTFSTALASGALANLTELYLYDNQIGDEGIKSFSTALASGALANLTKLDLENNQIGDEGMKTFSTALASGALANLTELYLYDDQIGDEGIKSFSTALASGALANLTILDLQENQIGDEGMKTFSTALASGALANLTILNLQENQIGGEGMKTFSTALASGALANLTKLWLKDTNRPQRHQNILKVEVASCASYS</sequence>
<dbReference type="InterPro" id="IPR001611">
    <property type="entry name" value="Leu-rich_rpt"/>
</dbReference>
<keyword evidence="7 12" id="KW-0547">Nucleotide-binding</keyword>
<evidence type="ECO:0000259" key="14">
    <source>
        <dbReference type="PROSITE" id="PS50011"/>
    </source>
</evidence>
<keyword evidence="6" id="KW-0677">Repeat</keyword>
<evidence type="ECO:0000256" key="13">
    <source>
        <dbReference type="SAM" id="Coils"/>
    </source>
</evidence>
<dbReference type="Pfam" id="PF13516">
    <property type="entry name" value="LRR_6"/>
    <property type="match status" value="7"/>
</dbReference>
<reference evidence="15 16" key="1">
    <citation type="journal article" date="2024" name="Science">
        <title>Giant polyketide synthase enzymes in the biosynthesis of giant marine polyether toxins.</title>
        <authorList>
            <person name="Fallon T.R."/>
            <person name="Shende V.V."/>
            <person name="Wierzbicki I.H."/>
            <person name="Pendleton A.L."/>
            <person name="Watervoot N.F."/>
            <person name="Auber R.P."/>
            <person name="Gonzalez D.J."/>
            <person name="Wisecaver J.H."/>
            <person name="Moore B.S."/>
        </authorList>
    </citation>
    <scope>NUCLEOTIDE SEQUENCE [LARGE SCALE GENOMIC DNA]</scope>
    <source>
        <strain evidence="15 16">12B1</strain>
    </source>
</reference>
<dbReference type="Gene3D" id="1.10.510.10">
    <property type="entry name" value="Transferase(Phosphotransferase) domain 1"/>
    <property type="match status" value="1"/>
</dbReference>
<dbReference type="Gene3D" id="3.80.10.10">
    <property type="entry name" value="Ribonuclease Inhibitor"/>
    <property type="match status" value="2"/>
</dbReference>
<dbReference type="InterPro" id="IPR017441">
    <property type="entry name" value="Protein_kinase_ATP_BS"/>
</dbReference>
<name>A0AB34IPS3_PRYPA</name>
<comment type="catalytic activity">
    <reaction evidence="11">
        <text>L-seryl-[protein] + ATP = O-phospho-L-seryl-[protein] + ADP + H(+)</text>
        <dbReference type="Rhea" id="RHEA:17989"/>
        <dbReference type="Rhea" id="RHEA-COMP:9863"/>
        <dbReference type="Rhea" id="RHEA-COMP:11604"/>
        <dbReference type="ChEBI" id="CHEBI:15378"/>
        <dbReference type="ChEBI" id="CHEBI:29999"/>
        <dbReference type="ChEBI" id="CHEBI:30616"/>
        <dbReference type="ChEBI" id="CHEBI:83421"/>
        <dbReference type="ChEBI" id="CHEBI:456216"/>
        <dbReference type="EC" id="2.7.11.1"/>
    </reaction>
</comment>
<protein>
    <recommendedName>
        <fullName evidence="2">non-specific serine/threonine protein kinase</fullName>
        <ecNumber evidence="2">2.7.11.1</ecNumber>
    </recommendedName>
</protein>
<keyword evidence="13" id="KW-0175">Coiled coil</keyword>
<dbReference type="InterPro" id="IPR008271">
    <property type="entry name" value="Ser/Thr_kinase_AS"/>
</dbReference>
<evidence type="ECO:0000256" key="9">
    <source>
        <dbReference type="ARBA" id="ARBA00022840"/>
    </source>
</evidence>
<keyword evidence="8" id="KW-0418">Kinase</keyword>
<evidence type="ECO:0000256" key="8">
    <source>
        <dbReference type="ARBA" id="ARBA00022777"/>
    </source>
</evidence>
<dbReference type="InterPro" id="IPR011009">
    <property type="entry name" value="Kinase-like_dom_sf"/>
</dbReference>
<dbReference type="EC" id="2.7.11.1" evidence="2"/>
<dbReference type="SUPFAM" id="SSF52047">
    <property type="entry name" value="RNI-like"/>
    <property type="match status" value="1"/>
</dbReference>
<comment type="caution">
    <text evidence="15">The sequence shown here is derived from an EMBL/GenBank/DDBJ whole genome shotgun (WGS) entry which is preliminary data.</text>
</comment>